<keyword evidence="3" id="KW-1185">Reference proteome</keyword>
<name>A0AAV9Z969_9AGAR</name>
<feature type="compositionally biased region" description="Pro residues" evidence="1">
    <location>
        <begin position="16"/>
        <end position="32"/>
    </location>
</feature>
<protein>
    <submittedName>
        <fullName evidence="2">Uncharacterized protein</fullName>
    </submittedName>
</protein>
<feature type="compositionally biased region" description="Basic and acidic residues" evidence="1">
    <location>
        <begin position="1"/>
        <end position="14"/>
    </location>
</feature>
<gene>
    <name evidence="2" type="ORF">R3P38DRAFT_2811688</name>
</gene>
<dbReference type="EMBL" id="JAWWNJ010000181">
    <property type="protein sequence ID" value="KAK6974671.1"/>
    <property type="molecule type" value="Genomic_DNA"/>
</dbReference>
<sequence>MPQRRSSDGDESRFPHPLPRPHSLRRPPPSPLPLSMLGPRPARFELRALSLNTLKLFKQSSSLAVQSLILLLTVDLIAIVIVHHRLSWVCDSSANNVTDPLRLPSARILAHLTMWKIAMLLWTPHVHLLLNELIFEYLELFCSSIAQIVPSLRFDTEFSAYSDPQWAVFKSVGLFKERRYKSPYVFPLFTLIANLANFLQVTAIACFVGTVRDAANALIWSPTPSEAVPTHAECITYSSQGWLPYRAIEKLDPAKPKGDNSFRPRIGIVGNDAVLSAPTGASSASIAGPSVPPPSNTPPYVDSSRLSPDWDLHELEQNGTQPNDNSQPPGDSASSPIVGGALRRNPTLLLREKRKPTHMRSVDEFGVHFSKATGGLTDALNASNTNSSPERRSHALALVAKESWLDLPDRIKLGSLVGDGQLADEYMAWARAGERERKTWVSMKLGYSPDYYKNMADVEANVDLE</sequence>
<feature type="region of interest" description="Disordered" evidence="1">
    <location>
        <begin position="279"/>
        <end position="348"/>
    </location>
</feature>
<dbReference type="AlphaFoldDB" id="A0AAV9Z969"/>
<evidence type="ECO:0000313" key="3">
    <source>
        <dbReference type="Proteomes" id="UP001362999"/>
    </source>
</evidence>
<evidence type="ECO:0000256" key="1">
    <source>
        <dbReference type="SAM" id="MobiDB-lite"/>
    </source>
</evidence>
<accession>A0AAV9Z969</accession>
<proteinExistence type="predicted"/>
<organism evidence="2 3">
    <name type="scientific">Favolaschia claudopus</name>
    <dbReference type="NCBI Taxonomy" id="2862362"/>
    <lineage>
        <taxon>Eukaryota</taxon>
        <taxon>Fungi</taxon>
        <taxon>Dikarya</taxon>
        <taxon>Basidiomycota</taxon>
        <taxon>Agaricomycotina</taxon>
        <taxon>Agaricomycetes</taxon>
        <taxon>Agaricomycetidae</taxon>
        <taxon>Agaricales</taxon>
        <taxon>Marasmiineae</taxon>
        <taxon>Mycenaceae</taxon>
        <taxon>Favolaschia</taxon>
    </lineage>
</organism>
<dbReference type="Proteomes" id="UP001362999">
    <property type="component" value="Unassembled WGS sequence"/>
</dbReference>
<reference evidence="2 3" key="1">
    <citation type="journal article" date="2024" name="J Genomics">
        <title>Draft genome sequencing and assembly of Favolaschia claudopus CIRM-BRFM 2984 isolated from oak limbs.</title>
        <authorList>
            <person name="Navarro D."/>
            <person name="Drula E."/>
            <person name="Chaduli D."/>
            <person name="Cazenave R."/>
            <person name="Ahrendt S."/>
            <person name="Wang J."/>
            <person name="Lipzen A."/>
            <person name="Daum C."/>
            <person name="Barry K."/>
            <person name="Grigoriev I.V."/>
            <person name="Favel A."/>
            <person name="Rosso M.N."/>
            <person name="Martin F."/>
        </authorList>
    </citation>
    <scope>NUCLEOTIDE SEQUENCE [LARGE SCALE GENOMIC DNA]</scope>
    <source>
        <strain evidence="2 3">CIRM-BRFM 2984</strain>
    </source>
</reference>
<evidence type="ECO:0000313" key="2">
    <source>
        <dbReference type="EMBL" id="KAK6974671.1"/>
    </source>
</evidence>
<comment type="caution">
    <text evidence="2">The sequence shown here is derived from an EMBL/GenBank/DDBJ whole genome shotgun (WGS) entry which is preliminary data.</text>
</comment>
<feature type="compositionally biased region" description="Polar residues" evidence="1">
    <location>
        <begin position="317"/>
        <end position="335"/>
    </location>
</feature>
<feature type="region of interest" description="Disordered" evidence="1">
    <location>
        <begin position="1"/>
        <end position="36"/>
    </location>
</feature>